<comment type="caution">
    <text evidence="2">The sequence shown here is derived from an EMBL/GenBank/DDBJ whole genome shotgun (WGS) entry which is preliminary data.</text>
</comment>
<feature type="non-terminal residue" evidence="2">
    <location>
        <position position="92"/>
    </location>
</feature>
<dbReference type="EMBL" id="WIXE01000858">
    <property type="protein sequence ID" value="KAK5986239.1"/>
    <property type="molecule type" value="Genomic_DNA"/>
</dbReference>
<keyword evidence="3" id="KW-1185">Reference proteome</keyword>
<organism evidence="2 3">
    <name type="scientific">Trichostrongylus colubriformis</name>
    <name type="common">Black scour worm</name>
    <dbReference type="NCBI Taxonomy" id="6319"/>
    <lineage>
        <taxon>Eukaryota</taxon>
        <taxon>Metazoa</taxon>
        <taxon>Ecdysozoa</taxon>
        <taxon>Nematoda</taxon>
        <taxon>Chromadorea</taxon>
        <taxon>Rhabditida</taxon>
        <taxon>Rhabditina</taxon>
        <taxon>Rhabditomorpha</taxon>
        <taxon>Strongyloidea</taxon>
        <taxon>Trichostrongylidae</taxon>
        <taxon>Trichostrongylus</taxon>
    </lineage>
</organism>
<dbReference type="AlphaFoldDB" id="A0AAN8J3M6"/>
<evidence type="ECO:0000256" key="1">
    <source>
        <dbReference type="SAM" id="Phobius"/>
    </source>
</evidence>
<dbReference type="Proteomes" id="UP001331761">
    <property type="component" value="Unassembled WGS sequence"/>
</dbReference>
<reference evidence="2 3" key="1">
    <citation type="submission" date="2019-10" db="EMBL/GenBank/DDBJ databases">
        <title>Assembly and Annotation for the nematode Trichostrongylus colubriformis.</title>
        <authorList>
            <person name="Martin J."/>
        </authorList>
    </citation>
    <scope>NUCLEOTIDE SEQUENCE [LARGE SCALE GENOMIC DNA]</scope>
    <source>
        <strain evidence="2">G859</strain>
        <tissue evidence="2">Whole worm</tissue>
    </source>
</reference>
<evidence type="ECO:0000313" key="2">
    <source>
        <dbReference type="EMBL" id="KAK5986239.1"/>
    </source>
</evidence>
<sequence length="92" mass="10674">MLWECIWRKEEKGIWEESSSVLWWVVLIIVLFVLIGVSTLSSAYEFIGFQYRKARARSQLRQFDELMTKVGHGTITGTPLAPNEQVLRAVCR</sequence>
<evidence type="ECO:0000313" key="3">
    <source>
        <dbReference type="Proteomes" id="UP001331761"/>
    </source>
</evidence>
<gene>
    <name evidence="2" type="ORF">GCK32_020470</name>
</gene>
<proteinExistence type="predicted"/>
<feature type="transmembrane region" description="Helical" evidence="1">
    <location>
        <begin position="21"/>
        <end position="47"/>
    </location>
</feature>
<keyword evidence="1" id="KW-0472">Membrane</keyword>
<name>A0AAN8J3M6_TRICO</name>
<protein>
    <submittedName>
        <fullName evidence="2">Uncharacterized protein</fullName>
    </submittedName>
</protein>
<keyword evidence="1" id="KW-0812">Transmembrane</keyword>
<accession>A0AAN8J3M6</accession>
<keyword evidence="1" id="KW-1133">Transmembrane helix</keyword>